<feature type="region of interest" description="Disordered" evidence="1">
    <location>
        <begin position="1"/>
        <end position="21"/>
    </location>
</feature>
<sequence>MLCTNSTTAPQTPPNNMIPNKTNMPPCSLHMSECVSPHVSKSTQTLCLEQIVVFPPTALVNSAYWVATVGAINATK</sequence>
<organism evidence="2">
    <name type="scientific">viral metagenome</name>
    <dbReference type="NCBI Taxonomy" id="1070528"/>
    <lineage>
        <taxon>unclassified sequences</taxon>
        <taxon>metagenomes</taxon>
        <taxon>organismal metagenomes</taxon>
    </lineage>
</organism>
<name>A0A6C0CCL2_9ZZZZ</name>
<protein>
    <submittedName>
        <fullName evidence="2">Uncharacterized protein</fullName>
    </submittedName>
</protein>
<dbReference type="EMBL" id="MN739372">
    <property type="protein sequence ID" value="QHT01419.1"/>
    <property type="molecule type" value="Genomic_DNA"/>
</dbReference>
<proteinExistence type="predicted"/>
<dbReference type="AlphaFoldDB" id="A0A6C0CCL2"/>
<accession>A0A6C0CCL2</accession>
<reference evidence="2" key="1">
    <citation type="journal article" date="2020" name="Nature">
        <title>Giant virus diversity and host interactions through global metagenomics.</title>
        <authorList>
            <person name="Schulz F."/>
            <person name="Roux S."/>
            <person name="Paez-Espino D."/>
            <person name="Jungbluth S."/>
            <person name="Walsh D.A."/>
            <person name="Denef V.J."/>
            <person name="McMahon K.D."/>
            <person name="Konstantinidis K.T."/>
            <person name="Eloe-Fadrosh E.A."/>
            <person name="Kyrpides N.C."/>
            <person name="Woyke T."/>
        </authorList>
    </citation>
    <scope>NUCLEOTIDE SEQUENCE</scope>
    <source>
        <strain evidence="2">GVMAG-M-3300020192-26</strain>
    </source>
</reference>
<evidence type="ECO:0000256" key="1">
    <source>
        <dbReference type="SAM" id="MobiDB-lite"/>
    </source>
</evidence>
<evidence type="ECO:0000313" key="2">
    <source>
        <dbReference type="EMBL" id="QHT01419.1"/>
    </source>
</evidence>